<evidence type="ECO:0000313" key="5">
    <source>
        <dbReference type="EMBL" id="NNG36726.1"/>
    </source>
</evidence>
<dbReference type="InterPro" id="IPR046335">
    <property type="entry name" value="LacI/GalR-like_sensor"/>
</dbReference>
<dbReference type="InterPro" id="IPR000843">
    <property type="entry name" value="HTH_LacI"/>
</dbReference>
<keyword evidence="3" id="KW-0804">Transcription</keyword>
<dbReference type="GO" id="GO:0000976">
    <property type="term" value="F:transcription cis-regulatory region binding"/>
    <property type="evidence" value="ECO:0007669"/>
    <property type="project" value="TreeGrafter"/>
</dbReference>
<reference evidence="5 6" key="1">
    <citation type="submission" date="2020-05" db="EMBL/GenBank/DDBJ databases">
        <title>Nakamurella sp. DB0629 isolated from air conditioner.</title>
        <authorList>
            <person name="Kim D.H."/>
            <person name="Kim D.-U."/>
        </authorList>
    </citation>
    <scope>NUCLEOTIDE SEQUENCE [LARGE SCALE GENOMIC DNA]</scope>
    <source>
        <strain evidence="5 6">DB0629</strain>
    </source>
</reference>
<dbReference type="EMBL" id="JABEND010000008">
    <property type="protein sequence ID" value="NNG36726.1"/>
    <property type="molecule type" value="Genomic_DNA"/>
</dbReference>
<accession>A0A849AAX0</accession>
<dbReference type="Proteomes" id="UP000562984">
    <property type="component" value="Unassembled WGS sequence"/>
</dbReference>
<feature type="domain" description="HTH lacI-type" evidence="4">
    <location>
        <begin position="12"/>
        <end position="66"/>
    </location>
</feature>
<dbReference type="RefSeq" id="WP_171200432.1">
    <property type="nucleotide sequence ID" value="NZ_JABEND010000008.1"/>
</dbReference>
<dbReference type="Gene3D" id="1.10.260.40">
    <property type="entry name" value="lambda repressor-like DNA-binding domains"/>
    <property type="match status" value="1"/>
</dbReference>
<comment type="caution">
    <text evidence="5">The sequence shown here is derived from an EMBL/GenBank/DDBJ whole genome shotgun (WGS) entry which is preliminary data.</text>
</comment>
<dbReference type="CDD" id="cd01392">
    <property type="entry name" value="HTH_LacI"/>
    <property type="match status" value="1"/>
</dbReference>
<gene>
    <name evidence="5" type="ORF">HKD39_13590</name>
</gene>
<dbReference type="PANTHER" id="PTHR30146">
    <property type="entry name" value="LACI-RELATED TRANSCRIPTIONAL REPRESSOR"/>
    <property type="match status" value="1"/>
</dbReference>
<keyword evidence="6" id="KW-1185">Reference proteome</keyword>
<keyword evidence="2 5" id="KW-0238">DNA-binding</keyword>
<evidence type="ECO:0000256" key="2">
    <source>
        <dbReference type="ARBA" id="ARBA00023125"/>
    </source>
</evidence>
<dbReference type="PANTHER" id="PTHR30146:SF109">
    <property type="entry name" value="HTH-TYPE TRANSCRIPTIONAL REGULATOR GALS"/>
    <property type="match status" value="1"/>
</dbReference>
<evidence type="ECO:0000256" key="3">
    <source>
        <dbReference type="ARBA" id="ARBA00023163"/>
    </source>
</evidence>
<dbReference type="AlphaFoldDB" id="A0A849AAX0"/>
<dbReference type="SMART" id="SM00354">
    <property type="entry name" value="HTH_LACI"/>
    <property type="match status" value="1"/>
</dbReference>
<evidence type="ECO:0000313" key="6">
    <source>
        <dbReference type="Proteomes" id="UP000562984"/>
    </source>
</evidence>
<organism evidence="5 6">
    <name type="scientific">Nakamurella aerolata</name>
    <dbReference type="NCBI Taxonomy" id="1656892"/>
    <lineage>
        <taxon>Bacteria</taxon>
        <taxon>Bacillati</taxon>
        <taxon>Actinomycetota</taxon>
        <taxon>Actinomycetes</taxon>
        <taxon>Nakamurellales</taxon>
        <taxon>Nakamurellaceae</taxon>
        <taxon>Nakamurella</taxon>
    </lineage>
</organism>
<dbReference type="GO" id="GO:0003700">
    <property type="term" value="F:DNA-binding transcription factor activity"/>
    <property type="evidence" value="ECO:0007669"/>
    <property type="project" value="TreeGrafter"/>
</dbReference>
<name>A0A849AAX0_9ACTN</name>
<dbReference type="PROSITE" id="PS50932">
    <property type="entry name" value="HTH_LACI_2"/>
    <property type="match status" value="1"/>
</dbReference>
<dbReference type="PROSITE" id="PS00356">
    <property type="entry name" value="HTH_LACI_1"/>
    <property type="match status" value="1"/>
</dbReference>
<dbReference type="PRINTS" id="PR00036">
    <property type="entry name" value="HTHLACI"/>
</dbReference>
<sequence>MAKQPASKRTPATIYDVAERAGVSIATVSHALNRPEKVSDATRTKVMDVVDELQFVPKAAAVSHARRGVGRIGVVAPFTSYSSYSVRLAGVLSGFAESAVDVVVFDHPSVAAASSPLLSALPTTGRLDALLIMGIPLDEAMAQRLRSRRMPTVLVDSYHEEFPTVNVDDELGGLLLGRHLVQRGHQRIAYVAEQQASPDYLSPGQRRVIGVGKALAEADLPGDALGLIFTETADLAGGRAAADTVASTADRPTALVAHHDHLAAGLLAGLREAQVSVPGDVAVAGYDGSELADALGLTTMRQPLGETGYTASRLLREAIDTDGDAPVRHVMLVPELIQGETT</sequence>
<dbReference type="CDD" id="cd06267">
    <property type="entry name" value="PBP1_LacI_sugar_binding-like"/>
    <property type="match status" value="1"/>
</dbReference>
<dbReference type="Pfam" id="PF00356">
    <property type="entry name" value="LacI"/>
    <property type="match status" value="1"/>
</dbReference>
<dbReference type="InterPro" id="IPR028082">
    <property type="entry name" value="Peripla_BP_I"/>
</dbReference>
<evidence type="ECO:0000259" key="4">
    <source>
        <dbReference type="PROSITE" id="PS50932"/>
    </source>
</evidence>
<proteinExistence type="predicted"/>
<dbReference type="InterPro" id="IPR010982">
    <property type="entry name" value="Lambda_DNA-bd_dom_sf"/>
</dbReference>
<dbReference type="SUPFAM" id="SSF53822">
    <property type="entry name" value="Periplasmic binding protein-like I"/>
    <property type="match status" value="1"/>
</dbReference>
<dbReference type="SUPFAM" id="SSF47413">
    <property type="entry name" value="lambda repressor-like DNA-binding domains"/>
    <property type="match status" value="1"/>
</dbReference>
<dbReference type="Gene3D" id="3.40.50.2300">
    <property type="match status" value="2"/>
</dbReference>
<keyword evidence="1" id="KW-0805">Transcription regulation</keyword>
<evidence type="ECO:0000256" key="1">
    <source>
        <dbReference type="ARBA" id="ARBA00023015"/>
    </source>
</evidence>
<dbReference type="Pfam" id="PF13377">
    <property type="entry name" value="Peripla_BP_3"/>
    <property type="match status" value="1"/>
</dbReference>
<protein>
    <submittedName>
        <fullName evidence="5">LacI family DNA-binding transcriptional regulator</fullName>
    </submittedName>
</protein>